<comment type="caution">
    <text evidence="1">The sequence shown here is derived from an EMBL/GenBank/DDBJ whole genome shotgun (WGS) entry which is preliminary data.</text>
</comment>
<dbReference type="EMBL" id="JAUSQU010000003">
    <property type="protein sequence ID" value="MDP9850371.1"/>
    <property type="molecule type" value="Genomic_DNA"/>
</dbReference>
<evidence type="ECO:0000313" key="2">
    <source>
        <dbReference type="Proteomes" id="UP001225356"/>
    </source>
</evidence>
<gene>
    <name evidence="1" type="ORF">J2853_009667</name>
</gene>
<accession>A0ABT9QVD4</accession>
<name>A0ABT9QVD4_9ACTN</name>
<dbReference type="Proteomes" id="UP001225356">
    <property type="component" value="Unassembled WGS sequence"/>
</dbReference>
<reference evidence="1 2" key="1">
    <citation type="submission" date="2023-07" db="EMBL/GenBank/DDBJ databases">
        <title>Sequencing the genomes of 1000 actinobacteria strains.</title>
        <authorList>
            <person name="Klenk H.-P."/>
        </authorList>
    </citation>
    <scope>NUCLEOTIDE SEQUENCE [LARGE SCALE GENOMIC DNA]</scope>
    <source>
        <strain evidence="1 2">DSM 46740</strain>
    </source>
</reference>
<proteinExistence type="predicted"/>
<organism evidence="1 2">
    <name type="scientific">Streptosporangium lutulentum</name>
    <dbReference type="NCBI Taxonomy" id="1461250"/>
    <lineage>
        <taxon>Bacteria</taxon>
        <taxon>Bacillati</taxon>
        <taxon>Actinomycetota</taxon>
        <taxon>Actinomycetes</taxon>
        <taxon>Streptosporangiales</taxon>
        <taxon>Streptosporangiaceae</taxon>
        <taxon>Streptosporangium</taxon>
    </lineage>
</organism>
<keyword evidence="2" id="KW-1185">Reference proteome</keyword>
<protein>
    <submittedName>
        <fullName evidence="1">Uncharacterized protein</fullName>
    </submittedName>
</protein>
<evidence type="ECO:0000313" key="1">
    <source>
        <dbReference type="EMBL" id="MDP9850371.1"/>
    </source>
</evidence>
<sequence>MRYLANPSTAAVHEAMRQGLLEMMASPTQGNTLIERVTWGADNGCFTGTYPGDAAFVAWLTARAHHAPHALFAAVPDIVGHAAQTLVRSAPMLPPIRAAGYPALLIAQDGLDDLTVPWTTVDVLFVGGSTPWKLGSAAELVKLGETRSFQSICVIFSRLAGSLIHALVGIRGGIGFV</sequence>